<organism evidence="1 2">
    <name type="scientific">Mucuna pruriens</name>
    <name type="common">Velvet bean</name>
    <name type="synonym">Dolichos pruriens</name>
    <dbReference type="NCBI Taxonomy" id="157652"/>
    <lineage>
        <taxon>Eukaryota</taxon>
        <taxon>Viridiplantae</taxon>
        <taxon>Streptophyta</taxon>
        <taxon>Embryophyta</taxon>
        <taxon>Tracheophyta</taxon>
        <taxon>Spermatophyta</taxon>
        <taxon>Magnoliopsida</taxon>
        <taxon>eudicotyledons</taxon>
        <taxon>Gunneridae</taxon>
        <taxon>Pentapetalae</taxon>
        <taxon>rosids</taxon>
        <taxon>fabids</taxon>
        <taxon>Fabales</taxon>
        <taxon>Fabaceae</taxon>
        <taxon>Papilionoideae</taxon>
        <taxon>50 kb inversion clade</taxon>
        <taxon>NPAAA clade</taxon>
        <taxon>indigoferoid/millettioid clade</taxon>
        <taxon>Phaseoleae</taxon>
        <taxon>Mucuna</taxon>
    </lineage>
</organism>
<dbReference type="InterPro" id="IPR044824">
    <property type="entry name" value="MAIN-like"/>
</dbReference>
<reference evidence="1" key="1">
    <citation type="submission" date="2018-05" db="EMBL/GenBank/DDBJ databases">
        <title>Draft genome of Mucuna pruriens seed.</title>
        <authorList>
            <person name="Nnadi N.E."/>
            <person name="Vos R."/>
            <person name="Hasami M.H."/>
            <person name="Devisetty U.K."/>
            <person name="Aguiy J.C."/>
        </authorList>
    </citation>
    <scope>NUCLEOTIDE SEQUENCE [LARGE SCALE GENOMIC DNA]</scope>
    <source>
        <strain evidence="1">JCA_2017</strain>
    </source>
</reference>
<dbReference type="AlphaFoldDB" id="A0A371EKA6"/>
<dbReference type="OrthoDB" id="989646at2759"/>
<dbReference type="Proteomes" id="UP000257109">
    <property type="component" value="Unassembled WGS sequence"/>
</dbReference>
<name>A0A371EKA6_MUCPR</name>
<protein>
    <submittedName>
        <fullName evidence="1">Uncharacterized protein</fullName>
    </submittedName>
</protein>
<sequence>MPSSECTIALQDVVMQLGLRVDGNQLLVLQTVIEEIIDSRLKMTWLEEYFGNVAKHAHNMLQMIQFKRAYILRLIRGMLLPYHYGVFTYNDVVDTVGDQLANLHRKLCLATNIEHKKISGACLLI</sequence>
<accession>A0A371EKA6</accession>
<evidence type="ECO:0000313" key="1">
    <source>
        <dbReference type="EMBL" id="RDX66480.1"/>
    </source>
</evidence>
<dbReference type="PANTHER" id="PTHR46033:SF8">
    <property type="entry name" value="PROTEIN MAINTENANCE OF MERISTEMS-LIKE"/>
    <property type="match status" value="1"/>
</dbReference>
<evidence type="ECO:0000313" key="2">
    <source>
        <dbReference type="Proteomes" id="UP000257109"/>
    </source>
</evidence>
<proteinExistence type="predicted"/>
<dbReference type="EMBL" id="QJKJ01013422">
    <property type="protein sequence ID" value="RDX66480.1"/>
    <property type="molecule type" value="Genomic_DNA"/>
</dbReference>
<feature type="non-terminal residue" evidence="1">
    <location>
        <position position="1"/>
    </location>
</feature>
<comment type="caution">
    <text evidence="1">The sequence shown here is derived from an EMBL/GenBank/DDBJ whole genome shotgun (WGS) entry which is preliminary data.</text>
</comment>
<dbReference type="PANTHER" id="PTHR46033">
    <property type="entry name" value="PROTEIN MAIN-LIKE 2"/>
    <property type="match status" value="1"/>
</dbReference>
<keyword evidence="2" id="KW-1185">Reference proteome</keyword>
<gene>
    <name evidence="1" type="ORF">CR513_54747</name>
</gene>
<dbReference type="GO" id="GO:0010073">
    <property type="term" value="P:meristem maintenance"/>
    <property type="evidence" value="ECO:0007669"/>
    <property type="project" value="InterPro"/>
</dbReference>